<dbReference type="AlphaFoldDB" id="A0A7Y9H111"/>
<evidence type="ECO:0000313" key="3">
    <source>
        <dbReference type="EMBL" id="NYE35948.1"/>
    </source>
</evidence>
<name>A0A7Y9H111_9ACTN</name>
<dbReference type="RefSeq" id="WP_179618543.1">
    <property type="nucleotide sequence ID" value="NZ_JACCBW010000001.1"/>
</dbReference>
<accession>A0A7Y9H111</accession>
<evidence type="ECO:0000256" key="2">
    <source>
        <dbReference type="SAM" id="MobiDB-lite"/>
    </source>
</evidence>
<feature type="compositionally biased region" description="Acidic residues" evidence="2">
    <location>
        <begin position="42"/>
        <end position="59"/>
    </location>
</feature>
<organism evidence="3 4">
    <name type="scientific">Nocardioides cavernae</name>
    <dbReference type="NCBI Taxonomy" id="1921566"/>
    <lineage>
        <taxon>Bacteria</taxon>
        <taxon>Bacillati</taxon>
        <taxon>Actinomycetota</taxon>
        <taxon>Actinomycetes</taxon>
        <taxon>Propionibacteriales</taxon>
        <taxon>Nocardioidaceae</taxon>
        <taxon>Nocardioides</taxon>
    </lineage>
</organism>
<feature type="region of interest" description="Disordered" evidence="2">
    <location>
        <begin position="123"/>
        <end position="142"/>
    </location>
</feature>
<reference evidence="3 4" key="2">
    <citation type="submission" date="2020-08" db="EMBL/GenBank/DDBJ databases">
        <title>The Agave Microbiome: Exploring the role of microbial communities in plant adaptations to desert environments.</title>
        <authorList>
            <person name="Partida-Martinez L.P."/>
        </authorList>
    </citation>
    <scope>NUCLEOTIDE SEQUENCE [LARGE SCALE GENOMIC DNA]</scope>
    <source>
        <strain evidence="3 4">AT2.17</strain>
    </source>
</reference>
<keyword evidence="4" id="KW-1185">Reference proteome</keyword>
<protein>
    <submittedName>
        <fullName evidence="3">Uncharacterized protein</fullName>
    </submittedName>
</protein>
<proteinExistence type="predicted"/>
<gene>
    <name evidence="3" type="ORF">F4692_001052</name>
</gene>
<keyword evidence="1" id="KW-0175">Coiled coil</keyword>
<feature type="compositionally biased region" description="Polar residues" evidence="2">
    <location>
        <begin position="129"/>
        <end position="142"/>
    </location>
</feature>
<feature type="region of interest" description="Disordered" evidence="2">
    <location>
        <begin position="42"/>
        <end position="63"/>
    </location>
</feature>
<evidence type="ECO:0000313" key="4">
    <source>
        <dbReference type="Proteomes" id="UP000549911"/>
    </source>
</evidence>
<evidence type="ECO:0000256" key="1">
    <source>
        <dbReference type="SAM" id="Coils"/>
    </source>
</evidence>
<reference evidence="3 4" key="1">
    <citation type="submission" date="2020-07" db="EMBL/GenBank/DDBJ databases">
        <authorList>
            <person name="Partida-Martinez L."/>
            <person name="Huntemann M."/>
            <person name="Clum A."/>
            <person name="Wang J."/>
            <person name="Palaniappan K."/>
            <person name="Ritter S."/>
            <person name="Chen I.-M."/>
            <person name="Stamatis D."/>
            <person name="Reddy T."/>
            <person name="O'Malley R."/>
            <person name="Daum C."/>
            <person name="Shapiro N."/>
            <person name="Ivanova N."/>
            <person name="Kyrpides N."/>
            <person name="Woyke T."/>
        </authorList>
    </citation>
    <scope>NUCLEOTIDE SEQUENCE [LARGE SCALE GENOMIC DNA]</scope>
    <source>
        <strain evidence="3 4">AT2.17</strain>
    </source>
</reference>
<sequence>MSDPRSQAEILAAISEAREDLTASLADLKATVDQLNARPLLTDEEKEALEEQAESGELGEDMRTLVEKIKGGEDTWENVFSGESPHGNLLQGHLTAMFEEHKEDIALAFEELIEEEEAKGNFIFDDVPTSDSRTPPSNYTSVVQTKRCYPCD</sequence>
<feature type="coiled-coil region" evidence="1">
    <location>
        <begin position="11"/>
        <end position="38"/>
    </location>
</feature>
<dbReference type="EMBL" id="JACCBW010000001">
    <property type="protein sequence ID" value="NYE35948.1"/>
    <property type="molecule type" value="Genomic_DNA"/>
</dbReference>
<dbReference type="Proteomes" id="UP000549911">
    <property type="component" value="Unassembled WGS sequence"/>
</dbReference>
<comment type="caution">
    <text evidence="3">The sequence shown here is derived from an EMBL/GenBank/DDBJ whole genome shotgun (WGS) entry which is preliminary data.</text>
</comment>